<dbReference type="GO" id="GO:0004930">
    <property type="term" value="F:G protein-coupled receptor activity"/>
    <property type="evidence" value="ECO:0007669"/>
    <property type="project" value="UniProtKB-KW"/>
</dbReference>
<evidence type="ECO:0000256" key="12">
    <source>
        <dbReference type="ARBA" id="ARBA00023224"/>
    </source>
</evidence>
<name>A0A3B4DZQ0_PYGNA</name>
<evidence type="ECO:0000256" key="14">
    <source>
        <dbReference type="RuleBase" id="RU363047"/>
    </source>
</evidence>
<evidence type="ECO:0000313" key="17">
    <source>
        <dbReference type="Proteomes" id="UP001501920"/>
    </source>
</evidence>
<keyword evidence="7 13" id="KW-0297">G-protein coupled receptor</keyword>
<dbReference type="PROSITE" id="PS50262">
    <property type="entry name" value="G_PROTEIN_RECEP_F1_2"/>
    <property type="match status" value="1"/>
</dbReference>
<protein>
    <recommendedName>
        <fullName evidence="14">Olfactory receptor</fullName>
    </recommendedName>
</protein>
<keyword evidence="4 13" id="KW-0812">Transmembrane</keyword>
<evidence type="ECO:0000256" key="10">
    <source>
        <dbReference type="ARBA" id="ARBA00023170"/>
    </source>
</evidence>
<dbReference type="PANTHER" id="PTHR26451:SF854">
    <property type="entry name" value="ODORANT RECEPTOR-RELATED"/>
    <property type="match status" value="1"/>
</dbReference>
<dbReference type="GO" id="GO:0005549">
    <property type="term" value="F:odorant binding"/>
    <property type="evidence" value="ECO:0007669"/>
    <property type="project" value="TreeGrafter"/>
</dbReference>
<dbReference type="GO" id="GO:0004984">
    <property type="term" value="F:olfactory receptor activity"/>
    <property type="evidence" value="ECO:0007669"/>
    <property type="project" value="InterPro"/>
</dbReference>
<feature type="transmembrane region" description="Helical" evidence="14">
    <location>
        <begin position="150"/>
        <end position="173"/>
    </location>
</feature>
<evidence type="ECO:0000256" key="6">
    <source>
        <dbReference type="ARBA" id="ARBA00022989"/>
    </source>
</evidence>
<dbReference type="Gene3D" id="1.20.1070.10">
    <property type="entry name" value="Rhodopsin 7-helix transmembrane proteins"/>
    <property type="match status" value="1"/>
</dbReference>
<evidence type="ECO:0000256" key="1">
    <source>
        <dbReference type="ARBA" id="ARBA00004651"/>
    </source>
</evidence>
<dbReference type="AlphaFoldDB" id="A0A3B4DZQ0"/>
<dbReference type="InterPro" id="IPR052921">
    <property type="entry name" value="GPCR1_Superfamily_Member"/>
</dbReference>
<dbReference type="GO" id="GO:0005886">
    <property type="term" value="C:plasma membrane"/>
    <property type="evidence" value="ECO:0007669"/>
    <property type="project" value="UniProtKB-SubCell"/>
</dbReference>
<comment type="similarity">
    <text evidence="13">Belongs to the G-protein coupled receptor 1 family.</text>
</comment>
<keyword evidence="6 14" id="KW-1133">Transmembrane helix</keyword>
<keyword evidence="2 14" id="KW-1003">Cell membrane</keyword>
<feature type="transmembrane region" description="Helical" evidence="14">
    <location>
        <begin position="68"/>
        <end position="87"/>
    </location>
</feature>
<feature type="transmembrane region" description="Helical" evidence="14">
    <location>
        <begin position="32"/>
        <end position="56"/>
    </location>
</feature>
<evidence type="ECO:0000256" key="8">
    <source>
        <dbReference type="ARBA" id="ARBA00023136"/>
    </source>
</evidence>
<feature type="transmembrane region" description="Helical" evidence="14">
    <location>
        <begin position="206"/>
        <end position="233"/>
    </location>
</feature>
<dbReference type="GeneTree" id="ENSGT00940000162761"/>
<organism evidence="16 17">
    <name type="scientific">Pygocentrus nattereri</name>
    <name type="common">Red-bellied piranha</name>
    <dbReference type="NCBI Taxonomy" id="42514"/>
    <lineage>
        <taxon>Eukaryota</taxon>
        <taxon>Metazoa</taxon>
        <taxon>Chordata</taxon>
        <taxon>Craniata</taxon>
        <taxon>Vertebrata</taxon>
        <taxon>Euteleostomi</taxon>
        <taxon>Actinopterygii</taxon>
        <taxon>Neopterygii</taxon>
        <taxon>Teleostei</taxon>
        <taxon>Ostariophysi</taxon>
        <taxon>Characiformes</taxon>
        <taxon>Characoidei</taxon>
        <taxon>Pygocentrus</taxon>
    </lineage>
</organism>
<keyword evidence="9" id="KW-1015">Disulfide bond</keyword>
<keyword evidence="10 13" id="KW-0675">Receptor</keyword>
<dbReference type="PRINTS" id="PR00237">
    <property type="entry name" value="GPCRRHODOPSN"/>
</dbReference>
<evidence type="ECO:0000256" key="5">
    <source>
        <dbReference type="ARBA" id="ARBA00022725"/>
    </source>
</evidence>
<keyword evidence="11" id="KW-0325">Glycoprotein</keyword>
<dbReference type="Pfam" id="PF13853">
    <property type="entry name" value="7tm_4"/>
    <property type="match status" value="1"/>
</dbReference>
<keyword evidence="8 14" id="KW-0472">Membrane</keyword>
<evidence type="ECO:0000256" key="9">
    <source>
        <dbReference type="ARBA" id="ARBA00023157"/>
    </source>
</evidence>
<dbReference type="PRINTS" id="PR00245">
    <property type="entry name" value="OLFACTORYR"/>
</dbReference>
<keyword evidence="17" id="KW-1185">Reference proteome</keyword>
<evidence type="ECO:0000256" key="11">
    <source>
        <dbReference type="ARBA" id="ARBA00023180"/>
    </source>
</evidence>
<sequence length="313" mass="35320">MQYKRMANVTKNTLDALNTIFVLSSMDLPREAAYASIVIALPAYIFSVVCNLLLIITVVSNRTLHEPMYILLCNLSFNDIVGISALVPRSVFDMMFDYGLITFPACFLQAWCLHMYGGATLLFLSVMAFDRYVAICHPLRYHTIMSKATLIHLISSSWIIVFVLVVILFGLTLQHPICRNELSSYYCDNVTILKLTCAADITVNNIYGLFITGFFHTVGIFSIVFTYTWILIACCKSNDSESKSKAWQTCGTHLTVFVIYEISSSAVVLVHRFPNTPPALRKIMALAYVIIPNFIYGLKTKDIKQSVTCYFCY</sequence>
<feature type="domain" description="G-protein coupled receptors family 1 profile" evidence="15">
    <location>
        <begin position="50"/>
        <end position="259"/>
    </location>
</feature>
<accession>A0A3B4DZQ0</accession>
<comment type="subcellular location">
    <subcellularLocation>
        <location evidence="1 14">Cell membrane</location>
        <topology evidence="1 14">Multi-pass membrane protein</topology>
    </subcellularLocation>
</comment>
<dbReference type="InterPro" id="IPR000276">
    <property type="entry name" value="GPCR_Rhodpsn"/>
</dbReference>
<evidence type="ECO:0000256" key="13">
    <source>
        <dbReference type="RuleBase" id="RU000688"/>
    </source>
</evidence>
<evidence type="ECO:0000256" key="3">
    <source>
        <dbReference type="ARBA" id="ARBA00022606"/>
    </source>
</evidence>
<evidence type="ECO:0000313" key="16">
    <source>
        <dbReference type="Ensembl" id="ENSPNAP00000028933.2"/>
    </source>
</evidence>
<feature type="transmembrane region" description="Helical" evidence="14">
    <location>
        <begin position="279"/>
        <end position="298"/>
    </location>
</feature>
<keyword evidence="3 14" id="KW-0716">Sensory transduction</keyword>
<reference evidence="16" key="3">
    <citation type="submission" date="2025-09" db="UniProtKB">
        <authorList>
            <consortium name="Ensembl"/>
        </authorList>
    </citation>
    <scope>IDENTIFICATION</scope>
</reference>
<dbReference type="PANTHER" id="PTHR26451">
    <property type="entry name" value="G_PROTEIN_RECEP_F1_2 DOMAIN-CONTAINING PROTEIN"/>
    <property type="match status" value="1"/>
</dbReference>
<evidence type="ECO:0000256" key="2">
    <source>
        <dbReference type="ARBA" id="ARBA00022475"/>
    </source>
</evidence>
<feature type="transmembrane region" description="Helical" evidence="14">
    <location>
        <begin position="254"/>
        <end position="273"/>
    </location>
</feature>
<dbReference type="SMART" id="SM01381">
    <property type="entry name" value="7TM_GPCR_Srsx"/>
    <property type="match status" value="1"/>
</dbReference>
<evidence type="ECO:0000256" key="7">
    <source>
        <dbReference type="ARBA" id="ARBA00023040"/>
    </source>
</evidence>
<dbReference type="Proteomes" id="UP001501920">
    <property type="component" value="Chromosome 17"/>
</dbReference>
<dbReference type="InterPro" id="IPR000725">
    <property type="entry name" value="Olfact_rcpt"/>
</dbReference>
<reference evidence="16 17" key="1">
    <citation type="submission" date="2020-10" db="EMBL/GenBank/DDBJ databases">
        <title>Pygocentrus nattereri (red-bellied piranha) genome, fPygNat1, primary haplotype.</title>
        <authorList>
            <person name="Myers G."/>
            <person name="Meyer A."/>
            <person name="Karagic N."/>
            <person name="Pippel M."/>
            <person name="Winkler S."/>
            <person name="Tracey A."/>
            <person name="Wood J."/>
            <person name="Formenti G."/>
            <person name="Howe K."/>
            <person name="Fedrigo O."/>
            <person name="Jarvis E.D."/>
        </authorList>
    </citation>
    <scope>NUCLEOTIDE SEQUENCE [LARGE SCALE GENOMIC DNA]</scope>
</reference>
<reference evidence="16" key="2">
    <citation type="submission" date="2025-08" db="UniProtKB">
        <authorList>
            <consortium name="Ensembl"/>
        </authorList>
    </citation>
    <scope>IDENTIFICATION</scope>
</reference>
<dbReference type="PROSITE" id="PS00237">
    <property type="entry name" value="G_PROTEIN_RECEP_F1_1"/>
    <property type="match status" value="1"/>
</dbReference>
<keyword evidence="12 13" id="KW-0807">Transducer</keyword>
<keyword evidence="5 14" id="KW-0552">Olfaction</keyword>
<proteinExistence type="inferred from homology"/>
<dbReference type="InterPro" id="IPR017452">
    <property type="entry name" value="GPCR_Rhodpsn_7TM"/>
</dbReference>
<dbReference type="FunFam" id="1.20.1070.10:FF:000024">
    <property type="entry name" value="Olfactory receptor"/>
    <property type="match status" value="1"/>
</dbReference>
<evidence type="ECO:0000259" key="15">
    <source>
        <dbReference type="PROSITE" id="PS50262"/>
    </source>
</evidence>
<feature type="transmembrane region" description="Helical" evidence="14">
    <location>
        <begin position="107"/>
        <end position="129"/>
    </location>
</feature>
<dbReference type="OMA" id="LIACCKS"/>
<dbReference type="Ensembl" id="ENSPNAT00000035257.2">
    <property type="protein sequence ID" value="ENSPNAP00000028933.2"/>
    <property type="gene ID" value="ENSPNAG00000014789.2"/>
</dbReference>
<dbReference type="SUPFAM" id="SSF81321">
    <property type="entry name" value="Family A G protein-coupled receptor-like"/>
    <property type="match status" value="1"/>
</dbReference>
<evidence type="ECO:0000256" key="4">
    <source>
        <dbReference type="ARBA" id="ARBA00022692"/>
    </source>
</evidence>